<gene>
    <name evidence="4" type="primary">LOC130469404</name>
</gene>
<accession>A0ABM3RGD2</accession>
<proteinExistence type="predicted"/>
<name>A0ABM3RGD2_SPIOL</name>
<evidence type="ECO:0000313" key="3">
    <source>
        <dbReference type="Proteomes" id="UP000813463"/>
    </source>
</evidence>
<dbReference type="RefSeq" id="XP_056694674.1">
    <property type="nucleotide sequence ID" value="XM_056838696.1"/>
</dbReference>
<dbReference type="Proteomes" id="UP000813463">
    <property type="component" value="Chromosome 3"/>
</dbReference>
<reference evidence="4" key="2">
    <citation type="submission" date="2025-08" db="UniProtKB">
        <authorList>
            <consortium name="RefSeq"/>
        </authorList>
    </citation>
    <scope>IDENTIFICATION</scope>
    <source>
        <tissue evidence="4">Leaf</tissue>
    </source>
</reference>
<keyword evidence="2" id="KW-1133">Transmembrane helix</keyword>
<evidence type="ECO:0008006" key="5">
    <source>
        <dbReference type="Google" id="ProtNLM"/>
    </source>
</evidence>
<evidence type="ECO:0000256" key="2">
    <source>
        <dbReference type="SAM" id="Phobius"/>
    </source>
</evidence>
<organism evidence="3 4">
    <name type="scientific">Spinacia oleracea</name>
    <name type="common">Spinach</name>
    <dbReference type="NCBI Taxonomy" id="3562"/>
    <lineage>
        <taxon>Eukaryota</taxon>
        <taxon>Viridiplantae</taxon>
        <taxon>Streptophyta</taxon>
        <taxon>Embryophyta</taxon>
        <taxon>Tracheophyta</taxon>
        <taxon>Spermatophyta</taxon>
        <taxon>Magnoliopsida</taxon>
        <taxon>eudicotyledons</taxon>
        <taxon>Gunneridae</taxon>
        <taxon>Pentapetalae</taxon>
        <taxon>Caryophyllales</taxon>
        <taxon>Chenopodiaceae</taxon>
        <taxon>Chenopodioideae</taxon>
        <taxon>Anserineae</taxon>
        <taxon>Spinacia</taxon>
    </lineage>
</organism>
<sequence>MTGGSDVSVYISLLGLSCPIYIFPYRVMRQYGLRQTIPFSDTVPPKVATFAQTRVLAWARYYNGLPRWAVATNGFVGLSENYKLWMSSDDKDVRTEARNGEPAELLIPRIRVKYEGPDSARPRTYSFKTVKARPDRKRKEVLPRSSVRPKKVPNMKGSAVVKRNASSRRDHRRNNVWVRKAPPPVETVASPIDGSNPSPTTVCALEAERAITENVSKALASLEVSVQEPVLMEIDIGAAQKTMGMDPANIALFKTLFDDLEELE</sequence>
<keyword evidence="2" id="KW-0812">Transmembrane</keyword>
<keyword evidence="2" id="KW-0472">Membrane</keyword>
<evidence type="ECO:0000256" key="1">
    <source>
        <dbReference type="SAM" id="MobiDB-lite"/>
    </source>
</evidence>
<feature type="transmembrane region" description="Helical" evidence="2">
    <location>
        <begin position="7"/>
        <end position="25"/>
    </location>
</feature>
<dbReference type="GeneID" id="130469404"/>
<keyword evidence="3" id="KW-1185">Reference proteome</keyword>
<reference evidence="3" key="1">
    <citation type="journal article" date="2021" name="Nat. Commun.">
        <title>Genomic analyses provide insights into spinach domestication and the genetic basis of agronomic traits.</title>
        <authorList>
            <person name="Cai X."/>
            <person name="Sun X."/>
            <person name="Xu C."/>
            <person name="Sun H."/>
            <person name="Wang X."/>
            <person name="Ge C."/>
            <person name="Zhang Z."/>
            <person name="Wang Q."/>
            <person name="Fei Z."/>
            <person name="Jiao C."/>
            <person name="Wang Q."/>
        </authorList>
    </citation>
    <scope>NUCLEOTIDE SEQUENCE [LARGE SCALE GENOMIC DNA]</scope>
    <source>
        <strain evidence="3">cv. Varoflay</strain>
    </source>
</reference>
<protein>
    <recommendedName>
        <fullName evidence="5">Aminotransferase-like plant mobile domain-containing protein</fullName>
    </recommendedName>
</protein>
<evidence type="ECO:0000313" key="4">
    <source>
        <dbReference type="RefSeq" id="XP_056694674.1"/>
    </source>
</evidence>
<feature type="region of interest" description="Disordered" evidence="1">
    <location>
        <begin position="132"/>
        <end position="175"/>
    </location>
</feature>
<feature type="compositionally biased region" description="Basic residues" evidence="1">
    <location>
        <begin position="165"/>
        <end position="174"/>
    </location>
</feature>